<dbReference type="InterPro" id="IPR027038">
    <property type="entry name" value="RanGap"/>
</dbReference>
<dbReference type="AlphaFoldDB" id="A0AAU9J1F5"/>
<dbReference type="GO" id="GO:0048471">
    <property type="term" value="C:perinuclear region of cytoplasm"/>
    <property type="evidence" value="ECO:0007669"/>
    <property type="project" value="TreeGrafter"/>
</dbReference>
<dbReference type="Pfam" id="PF13516">
    <property type="entry name" value="LRR_6"/>
    <property type="match status" value="1"/>
</dbReference>
<keyword evidence="2" id="KW-1185">Reference proteome</keyword>
<dbReference type="GO" id="GO:0031267">
    <property type="term" value="F:small GTPase binding"/>
    <property type="evidence" value="ECO:0007669"/>
    <property type="project" value="TreeGrafter"/>
</dbReference>
<dbReference type="SMART" id="SM00368">
    <property type="entry name" value="LRR_RI"/>
    <property type="match status" value="4"/>
</dbReference>
<gene>
    <name evidence="1" type="ORF">BSTOLATCC_MIC27580</name>
</gene>
<sequence>MGNSLCCQDVGRFVEANNDIVIYKGSDLRDIYALYHQRMNDETRVLYKQVIRGNADAIERIQIISADLDDPESRFLGFILAELFNLQKLILKENKLSFNGLMNITVGLENCYELKVLVISSNRIGKDELKVLCESISSLKKLEKIELADNDLNDEDMNILMKTLSDFSALKSLDIHKNNISYRGLYPLASVLKNLSAFEELSLSANDLTHDEIGKITTLIPKINIINT</sequence>
<organism evidence="1 2">
    <name type="scientific">Blepharisma stoltei</name>
    <dbReference type="NCBI Taxonomy" id="1481888"/>
    <lineage>
        <taxon>Eukaryota</taxon>
        <taxon>Sar</taxon>
        <taxon>Alveolata</taxon>
        <taxon>Ciliophora</taxon>
        <taxon>Postciliodesmatophora</taxon>
        <taxon>Heterotrichea</taxon>
        <taxon>Heterotrichida</taxon>
        <taxon>Blepharismidae</taxon>
        <taxon>Blepharisma</taxon>
    </lineage>
</organism>
<dbReference type="Gene3D" id="3.80.10.10">
    <property type="entry name" value="Ribonuclease Inhibitor"/>
    <property type="match status" value="1"/>
</dbReference>
<dbReference type="InterPro" id="IPR032675">
    <property type="entry name" value="LRR_dom_sf"/>
</dbReference>
<proteinExistence type="predicted"/>
<dbReference type="PANTHER" id="PTHR24113">
    <property type="entry name" value="RAN GTPASE-ACTIVATING PROTEIN 1"/>
    <property type="match status" value="1"/>
</dbReference>
<accession>A0AAU9J1F5</accession>
<dbReference type="GO" id="GO:0005634">
    <property type="term" value="C:nucleus"/>
    <property type="evidence" value="ECO:0007669"/>
    <property type="project" value="TreeGrafter"/>
</dbReference>
<reference evidence="1" key="1">
    <citation type="submission" date="2021-09" db="EMBL/GenBank/DDBJ databases">
        <authorList>
            <consortium name="AG Swart"/>
            <person name="Singh M."/>
            <person name="Singh A."/>
            <person name="Seah K."/>
            <person name="Emmerich C."/>
        </authorList>
    </citation>
    <scope>NUCLEOTIDE SEQUENCE</scope>
    <source>
        <strain evidence="1">ATCC30299</strain>
    </source>
</reference>
<name>A0AAU9J1F5_9CILI</name>
<dbReference type="GO" id="GO:0005829">
    <property type="term" value="C:cytosol"/>
    <property type="evidence" value="ECO:0007669"/>
    <property type="project" value="TreeGrafter"/>
</dbReference>
<evidence type="ECO:0000313" key="2">
    <source>
        <dbReference type="Proteomes" id="UP001162131"/>
    </source>
</evidence>
<dbReference type="EMBL" id="CAJZBQ010000027">
    <property type="protein sequence ID" value="CAG9321008.1"/>
    <property type="molecule type" value="Genomic_DNA"/>
</dbReference>
<protein>
    <submittedName>
        <fullName evidence="1">Uncharacterized protein</fullName>
    </submittedName>
</protein>
<dbReference type="SUPFAM" id="SSF52047">
    <property type="entry name" value="RNI-like"/>
    <property type="match status" value="1"/>
</dbReference>
<dbReference type="InterPro" id="IPR001611">
    <property type="entry name" value="Leu-rich_rpt"/>
</dbReference>
<dbReference type="GO" id="GO:0005096">
    <property type="term" value="F:GTPase activator activity"/>
    <property type="evidence" value="ECO:0007669"/>
    <property type="project" value="InterPro"/>
</dbReference>
<dbReference type="Proteomes" id="UP001162131">
    <property type="component" value="Unassembled WGS sequence"/>
</dbReference>
<dbReference type="PANTHER" id="PTHR24113:SF15">
    <property type="entry name" value="NACHT DOMAIN-CONTAINING PROTEIN"/>
    <property type="match status" value="1"/>
</dbReference>
<dbReference type="GO" id="GO:0006913">
    <property type="term" value="P:nucleocytoplasmic transport"/>
    <property type="evidence" value="ECO:0007669"/>
    <property type="project" value="TreeGrafter"/>
</dbReference>
<comment type="caution">
    <text evidence="1">The sequence shown here is derived from an EMBL/GenBank/DDBJ whole genome shotgun (WGS) entry which is preliminary data.</text>
</comment>
<evidence type="ECO:0000313" key="1">
    <source>
        <dbReference type="EMBL" id="CAG9321008.1"/>
    </source>
</evidence>